<dbReference type="RefSeq" id="WP_036744234.1">
    <property type="nucleotide sequence ID" value="NZ_FOJO01000060.1"/>
</dbReference>
<dbReference type="STRING" id="376733.SAMN04487972_1603"/>
<dbReference type="AlphaFoldDB" id="A0A099EUJ1"/>
<evidence type="ECO:0000313" key="2">
    <source>
        <dbReference type="EMBL" id="SFA62698.1"/>
    </source>
</evidence>
<name>A0A099EUJ1_9RHOB</name>
<dbReference type="NCBIfam" id="NF047399">
    <property type="entry name" value="BrnA_antitoxin_add"/>
    <property type="match status" value="1"/>
</dbReference>
<sequence length="71" mass="8281">MKATEFDKKFDAGEDVSDAIDWSQARRRNDQPKRVNVDFPAWVVEGLDKQARHLGVTRQSLIKLWIAERLQ</sequence>
<dbReference type="EMBL" id="JRKN01000066">
    <property type="protein sequence ID" value="KGJ01682.1"/>
    <property type="molecule type" value="Genomic_DNA"/>
</dbReference>
<dbReference type="EMBL" id="FOJO01000060">
    <property type="protein sequence ID" value="SFA62698.1"/>
    <property type="molecule type" value="Genomic_DNA"/>
</dbReference>
<gene>
    <name evidence="1" type="ORF">IT41_19505</name>
    <name evidence="2" type="ORF">SAMN04487972_1603</name>
</gene>
<reference evidence="2 4" key="3">
    <citation type="submission" date="2016-10" db="EMBL/GenBank/DDBJ databases">
        <authorList>
            <person name="de Groot N.N."/>
        </authorList>
    </citation>
    <scope>NUCLEOTIDE SEQUENCE [LARGE SCALE GENOMIC DNA]</scope>
    <source>
        <strain evidence="2 4">CGMCC 1.6117</strain>
    </source>
</reference>
<evidence type="ECO:0000313" key="1">
    <source>
        <dbReference type="EMBL" id="KGJ01682.1"/>
    </source>
</evidence>
<accession>A0A099EUJ1</accession>
<dbReference type="OrthoDB" id="9798485at2"/>
<proteinExistence type="predicted"/>
<protein>
    <submittedName>
        <fullName evidence="1">CopG family transcriptional regulator</fullName>
    </submittedName>
</protein>
<reference evidence="1 3" key="2">
    <citation type="submission" date="2014-10" db="EMBL/GenBank/DDBJ databases">
        <title>Paracoccus sanguinis sp. nov., isolated from clinical specimens of New York State patients.</title>
        <authorList>
            <person name="Mingle L.A."/>
            <person name="Cole J.A."/>
            <person name="Lapierre P."/>
            <person name="Musser K.A."/>
        </authorList>
    </citation>
    <scope>NUCLEOTIDE SEQUENCE [LARGE SCALE GENOMIC DNA]</scope>
    <source>
        <strain evidence="1 3">JCM 14014</strain>
    </source>
</reference>
<evidence type="ECO:0000313" key="3">
    <source>
        <dbReference type="Proteomes" id="UP000029846"/>
    </source>
</evidence>
<dbReference type="Proteomes" id="UP000029846">
    <property type="component" value="Unassembled WGS sequence"/>
</dbReference>
<organism evidence="1 3">
    <name type="scientific">Paracoccus halophilus</name>
    <dbReference type="NCBI Taxonomy" id="376733"/>
    <lineage>
        <taxon>Bacteria</taxon>
        <taxon>Pseudomonadati</taxon>
        <taxon>Pseudomonadota</taxon>
        <taxon>Alphaproteobacteria</taxon>
        <taxon>Rhodobacterales</taxon>
        <taxon>Paracoccaceae</taxon>
        <taxon>Paracoccus</taxon>
    </lineage>
</organism>
<evidence type="ECO:0000313" key="4">
    <source>
        <dbReference type="Proteomes" id="UP000182312"/>
    </source>
</evidence>
<reference evidence="1 3" key="1">
    <citation type="submission" date="2014-09" db="EMBL/GenBank/DDBJ databases">
        <authorList>
            <person name="McGinnis J.M."/>
            <person name="Wolfgang W.J."/>
        </authorList>
    </citation>
    <scope>NUCLEOTIDE SEQUENCE [LARGE SCALE GENOMIC DNA]</scope>
    <source>
        <strain evidence="1 3">JCM 14014</strain>
    </source>
</reference>
<dbReference type="Proteomes" id="UP000182312">
    <property type="component" value="Unassembled WGS sequence"/>
</dbReference>
<keyword evidence="3" id="KW-1185">Reference proteome</keyword>
<dbReference type="eggNOG" id="ENOG5032YQV">
    <property type="taxonomic scope" value="Bacteria"/>
</dbReference>